<organism evidence="2 3">
    <name type="scientific">Paenibacillus ottowii</name>
    <dbReference type="NCBI Taxonomy" id="2315729"/>
    <lineage>
        <taxon>Bacteria</taxon>
        <taxon>Bacillati</taxon>
        <taxon>Bacillota</taxon>
        <taxon>Bacilli</taxon>
        <taxon>Bacillales</taxon>
        <taxon>Paenibacillaceae</taxon>
        <taxon>Paenibacillus</taxon>
    </lineage>
</organism>
<dbReference type="EMBL" id="VIJZ01000012">
    <property type="protein sequence ID" value="TQR95562.1"/>
    <property type="molecule type" value="Genomic_DNA"/>
</dbReference>
<accession>A0ABY3B3A8</accession>
<evidence type="ECO:0000259" key="1">
    <source>
        <dbReference type="PROSITE" id="PS50206"/>
    </source>
</evidence>
<dbReference type="InterPro" id="IPR036868">
    <property type="entry name" value="TusA-like_sf"/>
</dbReference>
<evidence type="ECO:0000313" key="2">
    <source>
        <dbReference type="EMBL" id="TQR95562.1"/>
    </source>
</evidence>
<dbReference type="InterPro" id="IPR036873">
    <property type="entry name" value="Rhodanese-like_dom_sf"/>
</dbReference>
<dbReference type="CDD" id="cd00291">
    <property type="entry name" value="SirA_YedF_YeeD"/>
    <property type="match status" value="1"/>
</dbReference>
<proteinExistence type="predicted"/>
<feature type="domain" description="Rhodanese" evidence="1">
    <location>
        <begin position="107"/>
        <end position="195"/>
    </location>
</feature>
<dbReference type="InterPro" id="IPR001763">
    <property type="entry name" value="Rhodanese-like_dom"/>
</dbReference>
<dbReference type="Gene3D" id="3.30.110.40">
    <property type="entry name" value="TusA-like domain"/>
    <property type="match status" value="1"/>
</dbReference>
<dbReference type="SMART" id="SM00450">
    <property type="entry name" value="RHOD"/>
    <property type="match status" value="1"/>
</dbReference>
<dbReference type="InterPro" id="IPR050229">
    <property type="entry name" value="GlpE_sulfurtransferase"/>
</dbReference>
<dbReference type="PROSITE" id="PS50206">
    <property type="entry name" value="RHODANESE_3"/>
    <property type="match status" value="1"/>
</dbReference>
<dbReference type="CDD" id="cd00158">
    <property type="entry name" value="RHOD"/>
    <property type="match status" value="1"/>
</dbReference>
<dbReference type="PROSITE" id="PS01148">
    <property type="entry name" value="UPF0033"/>
    <property type="match status" value="1"/>
</dbReference>
<dbReference type="SUPFAM" id="SSF52821">
    <property type="entry name" value="Rhodanese/Cell cycle control phosphatase"/>
    <property type="match status" value="1"/>
</dbReference>
<gene>
    <name evidence="2" type="ORF">FKV70_22880</name>
</gene>
<evidence type="ECO:0000313" key="3">
    <source>
        <dbReference type="Proteomes" id="UP000319219"/>
    </source>
</evidence>
<dbReference type="Gene3D" id="3.40.250.10">
    <property type="entry name" value="Rhodanese-like domain"/>
    <property type="match status" value="1"/>
</dbReference>
<keyword evidence="3" id="KW-1185">Reference proteome</keyword>
<protein>
    <recommendedName>
        <fullName evidence="1">Rhodanese domain-containing protein</fullName>
    </recommendedName>
</protein>
<dbReference type="InterPro" id="IPR001455">
    <property type="entry name" value="TusA-like"/>
</dbReference>
<dbReference type="PANTHER" id="PTHR43031:SF17">
    <property type="entry name" value="SULFURTRANSFERASE YTWF-RELATED"/>
    <property type="match status" value="1"/>
</dbReference>
<comment type="caution">
    <text evidence="2">The sequence shown here is derived from an EMBL/GenBank/DDBJ whole genome shotgun (WGS) entry which is preliminary data.</text>
</comment>
<dbReference type="RefSeq" id="WP_142614662.1">
    <property type="nucleotide sequence ID" value="NZ_VIJZ01000012.1"/>
</dbReference>
<sequence>MFLTNQIHSDQILDCKGLACPMPIVKTKKAMNELLAGQIMEVQVTDKGSLADFQSWAQGTGHKYLGTHQEGDIMRHYIRKANPAGVKEEQAFFSTISHEELQAKRSAKKNFILLDVREPAEFALKHIPGSKHIPLGELESRLAELNLDEEIAVICQAGSRSERACQLLADKGAKNVKSVLLGISAWTGETKGSNSL</sequence>
<dbReference type="PANTHER" id="PTHR43031">
    <property type="entry name" value="FAD-DEPENDENT OXIDOREDUCTASE"/>
    <property type="match status" value="1"/>
</dbReference>
<dbReference type="SUPFAM" id="SSF64307">
    <property type="entry name" value="SirA-like"/>
    <property type="match status" value="1"/>
</dbReference>
<dbReference type="Proteomes" id="UP000319219">
    <property type="component" value="Unassembled WGS sequence"/>
</dbReference>
<dbReference type="Pfam" id="PF00581">
    <property type="entry name" value="Rhodanese"/>
    <property type="match status" value="1"/>
</dbReference>
<dbReference type="Pfam" id="PF01206">
    <property type="entry name" value="TusA"/>
    <property type="match status" value="1"/>
</dbReference>
<name>A0ABY3B3A8_9BACL</name>
<reference evidence="2 3" key="1">
    <citation type="submission" date="2019-07" db="EMBL/GenBank/DDBJ databases">
        <title>Paenibacillus ottowii sp. nov. isolated from a fermentation system processing bovine manure.</title>
        <authorList>
            <person name="Velazquez L.F."/>
            <person name="Rajbanshi S."/>
            <person name="Guan S."/>
            <person name="Hinchee M."/>
            <person name="Welsh A."/>
        </authorList>
    </citation>
    <scope>NUCLEOTIDE SEQUENCE [LARGE SCALE GENOMIC DNA]</scope>
    <source>
        <strain evidence="2 3">MS2379</strain>
    </source>
</reference>